<dbReference type="Proteomes" id="UP000275408">
    <property type="component" value="Unassembled WGS sequence"/>
</dbReference>
<evidence type="ECO:0000256" key="3">
    <source>
        <dbReference type="ARBA" id="ARBA00022737"/>
    </source>
</evidence>
<evidence type="ECO:0000313" key="9">
    <source>
        <dbReference type="Proteomes" id="UP000275408"/>
    </source>
</evidence>
<evidence type="ECO:0000256" key="1">
    <source>
        <dbReference type="ARBA" id="ARBA00022536"/>
    </source>
</evidence>
<dbReference type="OrthoDB" id="5979849at2759"/>
<keyword evidence="1" id="KW-0245">EGF-like domain</keyword>
<feature type="signal peptide" evidence="7">
    <location>
        <begin position="1"/>
        <end position="20"/>
    </location>
</feature>
<dbReference type="InterPro" id="IPR050778">
    <property type="entry name" value="Cueball_EGF_LRP_Nidogen"/>
</dbReference>
<keyword evidence="2 7" id="KW-0732">Signal</keyword>
<dbReference type="SUPFAM" id="SSF63825">
    <property type="entry name" value="YWTD domain"/>
    <property type="match status" value="3"/>
</dbReference>
<organism evidence="8 9">
    <name type="scientific">Pocillopora damicornis</name>
    <name type="common">Cauliflower coral</name>
    <name type="synonym">Millepora damicornis</name>
    <dbReference type="NCBI Taxonomy" id="46731"/>
    <lineage>
        <taxon>Eukaryota</taxon>
        <taxon>Metazoa</taxon>
        <taxon>Cnidaria</taxon>
        <taxon>Anthozoa</taxon>
        <taxon>Hexacorallia</taxon>
        <taxon>Scleractinia</taxon>
        <taxon>Astrocoeniina</taxon>
        <taxon>Pocilloporidae</taxon>
        <taxon>Pocillopora</taxon>
    </lineage>
</organism>
<gene>
    <name evidence="8" type="ORF">pdam_00015732</name>
</gene>
<proteinExistence type="predicted"/>
<dbReference type="PANTHER" id="PTHR46513:SF13">
    <property type="entry name" value="EGF-LIKE DOMAIN-CONTAINING PROTEIN"/>
    <property type="match status" value="1"/>
</dbReference>
<reference evidence="8 9" key="1">
    <citation type="journal article" date="2018" name="Sci. Rep.">
        <title>Comparative analysis of the Pocillopora damicornis genome highlights role of immune system in coral evolution.</title>
        <authorList>
            <person name="Cunning R."/>
            <person name="Bay R.A."/>
            <person name="Gillette P."/>
            <person name="Baker A.C."/>
            <person name="Traylor-Knowles N."/>
        </authorList>
    </citation>
    <scope>NUCLEOTIDE SEQUENCE [LARGE SCALE GENOMIC DNA]</scope>
    <source>
        <strain evidence="8">RSMAS</strain>
        <tissue evidence="8">Whole animal</tissue>
    </source>
</reference>
<evidence type="ECO:0000256" key="2">
    <source>
        <dbReference type="ARBA" id="ARBA00022729"/>
    </source>
</evidence>
<feature type="repeat" description="LDL-receptor class B" evidence="6">
    <location>
        <begin position="378"/>
        <end position="420"/>
    </location>
</feature>
<comment type="caution">
    <text evidence="8">The sequence shown here is derived from an EMBL/GenBank/DDBJ whole genome shotgun (WGS) entry which is preliminary data.</text>
</comment>
<dbReference type="PROSITE" id="PS51120">
    <property type="entry name" value="LDLRB"/>
    <property type="match status" value="8"/>
</dbReference>
<dbReference type="FunFam" id="2.120.10.30:FF:000241">
    <property type="entry name" value="Low-density lipoprotein receptor-related protein 6"/>
    <property type="match status" value="1"/>
</dbReference>
<dbReference type="InterPro" id="IPR011042">
    <property type="entry name" value="6-blade_b-propeller_TolB-like"/>
</dbReference>
<dbReference type="Pfam" id="PF14670">
    <property type="entry name" value="FXa_inhibition"/>
    <property type="match status" value="2"/>
</dbReference>
<feature type="repeat" description="LDL-receptor class B" evidence="6">
    <location>
        <begin position="421"/>
        <end position="463"/>
    </location>
</feature>
<keyword evidence="9" id="KW-1185">Reference proteome</keyword>
<evidence type="ECO:0000313" key="8">
    <source>
        <dbReference type="EMBL" id="RMX57617.1"/>
    </source>
</evidence>
<feature type="repeat" description="LDL-receptor class B" evidence="6">
    <location>
        <begin position="153"/>
        <end position="199"/>
    </location>
</feature>
<evidence type="ECO:0000256" key="4">
    <source>
        <dbReference type="ARBA" id="ARBA00023157"/>
    </source>
</evidence>
<dbReference type="EMBL" id="RCHS01000628">
    <property type="protein sequence ID" value="RMX57617.1"/>
    <property type="molecule type" value="Genomic_DNA"/>
</dbReference>
<feature type="chain" id="PRO_5018273840" description="EGF-like domain-containing protein" evidence="7">
    <location>
        <begin position="21"/>
        <end position="879"/>
    </location>
</feature>
<feature type="repeat" description="LDL-receptor class B" evidence="6">
    <location>
        <begin position="464"/>
        <end position="507"/>
    </location>
</feature>
<dbReference type="FunFam" id="2.120.10.30:FF:000132">
    <property type="entry name" value="Uncharacterized protein"/>
    <property type="match status" value="2"/>
</dbReference>
<evidence type="ECO:0000256" key="6">
    <source>
        <dbReference type="PROSITE-ProRule" id="PRU00461"/>
    </source>
</evidence>
<protein>
    <recommendedName>
        <fullName evidence="10">EGF-like domain-containing protein</fullName>
    </recommendedName>
</protein>
<feature type="repeat" description="LDL-receptor class B" evidence="6">
    <location>
        <begin position="110"/>
        <end position="152"/>
    </location>
</feature>
<evidence type="ECO:0000256" key="5">
    <source>
        <dbReference type="ARBA" id="ARBA00023180"/>
    </source>
</evidence>
<feature type="repeat" description="LDL-receptor class B" evidence="6">
    <location>
        <begin position="813"/>
        <end position="856"/>
    </location>
</feature>
<dbReference type="SMART" id="SM00135">
    <property type="entry name" value="LY"/>
    <property type="match status" value="14"/>
</dbReference>
<dbReference type="SUPFAM" id="SSF57196">
    <property type="entry name" value="EGF/Laminin"/>
    <property type="match status" value="2"/>
</dbReference>
<keyword evidence="3" id="KW-0677">Repeat</keyword>
<keyword evidence="4" id="KW-1015">Disulfide bond</keyword>
<feature type="repeat" description="LDL-receptor class B" evidence="6">
    <location>
        <begin position="729"/>
        <end position="769"/>
    </location>
</feature>
<dbReference type="AlphaFoldDB" id="A0A3M6UVH0"/>
<sequence>MAERGLRTVVIFALLSICQGLENCTEPCLIYTVRNRIDAIELASSRVVNLLSNLTFPVNLDVHVSERTLYWSDVSHRAIKRTNMSSGVTKDIITEDHGYVGDLTVEWESRLLYWTDTSYRRIEVASLDGTKRKVLLTDSSSYPLGIAVHPKKGWMFWTDAGQTAKIERANLAGFERTVLVDLTGSSQFWPRSIGVDYTNDRIVWVYSWTGTVDSADLQGQNRRMVASQVTTYPYDFILYGDTLYWSDWMDDTIEMLNWTTGDYLGNFSAVISGSVYGLGLFDKSRQPVSAENQLCKIDNGGCSYLCLLTPNGSVCACPAGSPFSKDGKRCLAEITTFLLFAEGSSLRQMALNATTSRRIPLKVPASKPIALDFDFLEEKVYWTDITLGTISRAYLNGSSQETVVRVGLNNPYGLAVDPFGRNIYWTDSTKQVIEIASTDGLYRRVLIKDNLQNPRDIILDVTRGYMYWTDWGWYKGIERADMDGTNRRVITRYRLLYPNGLTLDVSRNWLYWIDTYYAKLEVYEFPSNTRRTIISRYREPLLTSPLGLTFYGSNFFWTDTHLDGIYRADRNTGGNASKVLSTSSRPALIHAYDRNMNITPVTDQYINQNGGCSHFCLASTSGKKCLCSAGFYLQDDRKGCKVATAYYCFWKGGDSFQKKKGLCISDLKMCKHCNKYKCFPSAQREILLYADYSYNKIMRVSPHDSGSRDPLPFSNISSPFALDYDQVEDRLYWTQDGKISRAFLNGSSHETIIDENLTTTYGLAVDSVGRNLYWTSAGKSMLEVSKLDGSRRMALMIHNIDQPMDIILDVYRRVMYWTDRGANAKIEKAEMTGRKRVVIVSSGLYRPNGLTLDRKRNRLYWIDASYGKIEYLDMNQNKR</sequence>
<dbReference type="PANTHER" id="PTHR46513">
    <property type="entry name" value="VITELLOGENIN RECEPTOR-LIKE PROTEIN-RELATED-RELATED"/>
    <property type="match status" value="1"/>
</dbReference>
<name>A0A3M6UVH0_POCDA</name>
<dbReference type="Gene3D" id="2.120.10.30">
    <property type="entry name" value="TolB, C-terminal domain"/>
    <property type="match status" value="3"/>
</dbReference>
<accession>A0A3M6UVH0</accession>
<evidence type="ECO:0008006" key="10">
    <source>
        <dbReference type="Google" id="ProtNLM"/>
    </source>
</evidence>
<dbReference type="InterPro" id="IPR000033">
    <property type="entry name" value="LDLR_classB_rpt"/>
</dbReference>
<feature type="repeat" description="LDL-receptor class B" evidence="6">
    <location>
        <begin position="770"/>
        <end position="812"/>
    </location>
</feature>
<keyword evidence="5" id="KW-0325">Glycoprotein</keyword>
<dbReference type="STRING" id="46731.A0A3M6UVH0"/>
<feature type="non-terminal residue" evidence="8">
    <location>
        <position position="879"/>
    </location>
</feature>
<dbReference type="Pfam" id="PF00058">
    <property type="entry name" value="Ldl_recept_b"/>
    <property type="match status" value="7"/>
</dbReference>
<evidence type="ECO:0000256" key="7">
    <source>
        <dbReference type="SAM" id="SignalP"/>
    </source>
</evidence>